<dbReference type="GO" id="GO:0000978">
    <property type="term" value="F:RNA polymerase II cis-regulatory region sequence-specific DNA binding"/>
    <property type="evidence" value="ECO:0007669"/>
    <property type="project" value="TreeGrafter"/>
</dbReference>
<dbReference type="OrthoDB" id="5954824at2759"/>
<feature type="DNA-binding region" description="Fork-head" evidence="5">
    <location>
        <begin position="99"/>
        <end position="176"/>
    </location>
</feature>
<proteinExistence type="predicted"/>
<evidence type="ECO:0000256" key="2">
    <source>
        <dbReference type="ARBA" id="ARBA00023125"/>
    </source>
</evidence>
<keyword evidence="4 5" id="KW-0539">Nucleus</keyword>
<feature type="region of interest" description="Disordered" evidence="6">
    <location>
        <begin position="327"/>
        <end position="352"/>
    </location>
</feature>
<accession>A0A9P6Y0F9</accession>
<feature type="region of interest" description="Disordered" evidence="6">
    <location>
        <begin position="289"/>
        <end position="310"/>
    </location>
</feature>
<evidence type="ECO:0000256" key="4">
    <source>
        <dbReference type="ARBA" id="ARBA00023242"/>
    </source>
</evidence>
<dbReference type="SMART" id="SM00339">
    <property type="entry name" value="FH"/>
    <property type="match status" value="1"/>
</dbReference>
<dbReference type="PANTHER" id="PTHR46078">
    <property type="entry name" value="FORKHEAD BOX PROTEIN J2 FAMILY MEMBER"/>
    <property type="match status" value="1"/>
</dbReference>
<keyword evidence="3" id="KW-0804">Transcription</keyword>
<evidence type="ECO:0000313" key="9">
    <source>
        <dbReference type="Proteomes" id="UP000717996"/>
    </source>
</evidence>
<dbReference type="PANTHER" id="PTHR46078:SF2">
    <property type="entry name" value="FORK-HEAD DOMAIN-CONTAINING PROTEIN"/>
    <property type="match status" value="1"/>
</dbReference>
<keyword evidence="2 5" id="KW-0238">DNA-binding</keyword>
<dbReference type="PRINTS" id="PR00053">
    <property type="entry name" value="FORKHEAD"/>
</dbReference>
<dbReference type="InterPro" id="IPR036390">
    <property type="entry name" value="WH_DNA-bd_sf"/>
</dbReference>
<dbReference type="EMBL" id="JAANIT010002483">
    <property type="protein sequence ID" value="KAG1536310.1"/>
    <property type="molecule type" value="Genomic_DNA"/>
</dbReference>
<evidence type="ECO:0000256" key="6">
    <source>
        <dbReference type="SAM" id="MobiDB-lite"/>
    </source>
</evidence>
<feature type="compositionally biased region" description="Low complexity" evidence="6">
    <location>
        <begin position="66"/>
        <end position="76"/>
    </location>
</feature>
<reference evidence="8" key="1">
    <citation type="journal article" date="2020" name="Microb. Genom.">
        <title>Genetic diversity of clinical and environmental Mucorales isolates obtained from an investigation of mucormycosis cases among solid organ transplant recipients.</title>
        <authorList>
            <person name="Nguyen M.H."/>
            <person name="Kaul D."/>
            <person name="Muto C."/>
            <person name="Cheng S.J."/>
            <person name="Richter R.A."/>
            <person name="Bruno V.M."/>
            <person name="Liu G."/>
            <person name="Beyhan S."/>
            <person name="Sundermann A.J."/>
            <person name="Mounaud S."/>
            <person name="Pasculle A.W."/>
            <person name="Nierman W.C."/>
            <person name="Driscoll E."/>
            <person name="Cumbie R."/>
            <person name="Clancy C.J."/>
            <person name="Dupont C.L."/>
        </authorList>
    </citation>
    <scope>NUCLEOTIDE SEQUENCE</scope>
    <source>
        <strain evidence="8">GL16</strain>
    </source>
</reference>
<dbReference type="PROSITE" id="PS00658">
    <property type="entry name" value="FORK_HEAD_2"/>
    <property type="match status" value="1"/>
</dbReference>
<dbReference type="Pfam" id="PF10338">
    <property type="entry name" value="YBL028C_N"/>
    <property type="match status" value="1"/>
</dbReference>
<name>A0A9P6Y0F9_RHIOR</name>
<dbReference type="InterPro" id="IPR030456">
    <property type="entry name" value="TF_fork_head_CS_2"/>
</dbReference>
<dbReference type="Pfam" id="PF00250">
    <property type="entry name" value="Forkhead"/>
    <property type="match status" value="1"/>
</dbReference>
<dbReference type="GO" id="GO:0005634">
    <property type="term" value="C:nucleus"/>
    <property type="evidence" value="ECO:0007669"/>
    <property type="project" value="UniProtKB-SubCell"/>
</dbReference>
<dbReference type="InterPro" id="IPR036388">
    <property type="entry name" value="WH-like_DNA-bd_sf"/>
</dbReference>
<dbReference type="GO" id="GO:0000981">
    <property type="term" value="F:DNA-binding transcription factor activity, RNA polymerase II-specific"/>
    <property type="evidence" value="ECO:0007669"/>
    <property type="project" value="TreeGrafter"/>
</dbReference>
<dbReference type="AlphaFoldDB" id="A0A9P6Y0F9"/>
<comment type="caution">
    <text evidence="8">The sequence shown here is derived from an EMBL/GenBank/DDBJ whole genome shotgun (WGS) entry which is preliminary data.</text>
</comment>
<evidence type="ECO:0000256" key="5">
    <source>
        <dbReference type="PROSITE-ProRule" id="PRU00089"/>
    </source>
</evidence>
<dbReference type="Proteomes" id="UP000717996">
    <property type="component" value="Unassembled WGS sequence"/>
</dbReference>
<dbReference type="FunFam" id="1.10.10.10:FF:000135">
    <property type="entry name" value="forkhead box protein G1"/>
    <property type="match status" value="1"/>
</dbReference>
<dbReference type="Gene3D" id="1.10.10.10">
    <property type="entry name" value="Winged helix-like DNA-binding domain superfamily/Winged helix DNA-binding domain"/>
    <property type="match status" value="1"/>
</dbReference>
<feature type="region of interest" description="Disordered" evidence="6">
    <location>
        <begin position="188"/>
        <end position="215"/>
    </location>
</feature>
<feature type="region of interest" description="Disordered" evidence="6">
    <location>
        <begin position="249"/>
        <end position="268"/>
    </location>
</feature>
<dbReference type="CDD" id="cd20024">
    <property type="entry name" value="FH_FOXJ2-like"/>
    <property type="match status" value="1"/>
</dbReference>
<dbReference type="PROSITE" id="PS00657">
    <property type="entry name" value="FORK_HEAD_1"/>
    <property type="match status" value="1"/>
</dbReference>
<dbReference type="PROSITE" id="PS50039">
    <property type="entry name" value="FORK_HEAD_3"/>
    <property type="match status" value="1"/>
</dbReference>
<protein>
    <recommendedName>
        <fullName evidence="7">Fork-head domain-containing protein</fullName>
    </recommendedName>
</protein>
<feature type="compositionally biased region" description="Basic and acidic residues" evidence="6">
    <location>
        <begin position="392"/>
        <end position="403"/>
    </location>
</feature>
<gene>
    <name evidence="8" type="ORF">G6F51_011043</name>
</gene>
<feature type="region of interest" description="Disordered" evidence="6">
    <location>
        <begin position="56"/>
        <end position="98"/>
    </location>
</feature>
<feature type="domain" description="Fork-head" evidence="7">
    <location>
        <begin position="99"/>
        <end position="176"/>
    </location>
</feature>
<dbReference type="InterPro" id="IPR001766">
    <property type="entry name" value="Fork_head_dom"/>
</dbReference>
<comment type="subcellular location">
    <subcellularLocation>
        <location evidence="5">Nucleus</location>
    </subcellularLocation>
</comment>
<keyword evidence="1" id="KW-0805">Transcription regulation</keyword>
<evidence type="ECO:0000313" key="8">
    <source>
        <dbReference type="EMBL" id="KAG1536310.1"/>
    </source>
</evidence>
<dbReference type="InterPro" id="IPR019434">
    <property type="entry name" value="DUF2423"/>
</dbReference>
<dbReference type="InterPro" id="IPR045912">
    <property type="entry name" value="FOXJ2/3-like"/>
</dbReference>
<organism evidence="8 9">
    <name type="scientific">Rhizopus oryzae</name>
    <name type="common">Mucormycosis agent</name>
    <name type="synonym">Rhizopus arrhizus var. delemar</name>
    <dbReference type="NCBI Taxonomy" id="64495"/>
    <lineage>
        <taxon>Eukaryota</taxon>
        <taxon>Fungi</taxon>
        <taxon>Fungi incertae sedis</taxon>
        <taxon>Mucoromycota</taxon>
        <taxon>Mucoromycotina</taxon>
        <taxon>Mucoromycetes</taxon>
        <taxon>Mucorales</taxon>
        <taxon>Mucorineae</taxon>
        <taxon>Rhizopodaceae</taxon>
        <taxon>Rhizopus</taxon>
    </lineage>
</organism>
<evidence type="ECO:0000259" key="7">
    <source>
        <dbReference type="PROSITE" id="PS50039"/>
    </source>
</evidence>
<evidence type="ECO:0000256" key="3">
    <source>
        <dbReference type="ARBA" id="ARBA00023163"/>
    </source>
</evidence>
<feature type="region of interest" description="Disordered" evidence="6">
    <location>
        <begin position="379"/>
        <end position="432"/>
    </location>
</feature>
<feature type="compositionally biased region" description="Basic residues" evidence="6">
    <location>
        <begin position="250"/>
        <end position="262"/>
    </location>
</feature>
<dbReference type="SUPFAM" id="SSF46785">
    <property type="entry name" value="Winged helix' DNA-binding domain"/>
    <property type="match status" value="1"/>
</dbReference>
<dbReference type="OMA" id="SIAHHAN"/>
<feature type="compositionally biased region" description="Basic residues" evidence="6">
    <location>
        <begin position="411"/>
        <end position="432"/>
    </location>
</feature>
<feature type="compositionally biased region" description="Polar residues" evidence="6">
    <location>
        <begin position="291"/>
        <end position="307"/>
    </location>
</feature>
<sequence length="432" mass="49576">MTELHNNNNNTIYYPSLDWFEREEDDNNSSQAVGRLPPIHQMNHETNSIDSCHPKAWKEIEPTPSPSASTELTSSSHRSRKRGTPSTQDIHVEKNTEGKPPYSYATLIKYAIENSEKKKLTLSEIYQWVIDHYPYYSSAGTGWKNSIRHNLSLNKSFVRVPRPINEPGKGSYWQVDCRLSDSDPRTKITMRHRGSRSGSDPVKAPYQPDEHQRFHRDARSLSLDSNMSAKLNAVSFYPAPFSSFAYDSRPHHHHHHHHHHRHSVDFSRNSPSPYLTNYELYSPAPLDGSHSPYSSLSRIQSKHNPPSTFYPPPVYSTLVKEKENVMHKTDSKQSFKMAKSLRSQAKKRTRAVKRETVFKPVEEARLQRLAEAQAEAAKKAKVGDVMEEEEVKGEMEVDEEVKKISTSGPRSNRHARKLKEKKNKGKKSALKF</sequence>
<dbReference type="InterPro" id="IPR018122">
    <property type="entry name" value="TF_fork_head_CS_1"/>
</dbReference>
<evidence type="ECO:0000256" key="1">
    <source>
        <dbReference type="ARBA" id="ARBA00023015"/>
    </source>
</evidence>